<dbReference type="AlphaFoldDB" id="A0A0C9T9M5"/>
<dbReference type="InterPro" id="IPR036322">
    <property type="entry name" value="WD40_repeat_dom_sf"/>
</dbReference>
<dbReference type="Pfam" id="PF21032">
    <property type="entry name" value="PROPPIN"/>
    <property type="match status" value="1"/>
</dbReference>
<proteinExistence type="predicted"/>
<gene>
    <name evidence="3" type="ORF">PAXINDRAFT_19041</name>
</gene>
<dbReference type="InterPro" id="IPR048720">
    <property type="entry name" value="PROPPIN"/>
</dbReference>
<feature type="non-terminal residue" evidence="3">
    <location>
        <position position="223"/>
    </location>
</feature>
<name>A0A0C9T9M5_PAXIN</name>
<reference evidence="3 4" key="1">
    <citation type="submission" date="2014-06" db="EMBL/GenBank/DDBJ databases">
        <authorList>
            <consortium name="DOE Joint Genome Institute"/>
            <person name="Kuo A."/>
            <person name="Kohler A."/>
            <person name="Nagy L.G."/>
            <person name="Floudas D."/>
            <person name="Copeland A."/>
            <person name="Barry K.W."/>
            <person name="Cichocki N."/>
            <person name="Veneault-Fourrey C."/>
            <person name="LaButti K."/>
            <person name="Lindquist E.A."/>
            <person name="Lipzen A."/>
            <person name="Lundell T."/>
            <person name="Morin E."/>
            <person name="Murat C."/>
            <person name="Sun H."/>
            <person name="Tunlid A."/>
            <person name="Henrissat B."/>
            <person name="Grigoriev I.V."/>
            <person name="Hibbett D.S."/>
            <person name="Martin F."/>
            <person name="Nordberg H.P."/>
            <person name="Cantor M.N."/>
            <person name="Hua S.X."/>
        </authorList>
    </citation>
    <scope>NUCLEOTIDE SEQUENCE [LARGE SCALE GENOMIC DNA]</scope>
    <source>
        <strain evidence="3 4">ATCC 200175</strain>
    </source>
</reference>
<evidence type="ECO:0000256" key="2">
    <source>
        <dbReference type="ARBA" id="ARBA00022737"/>
    </source>
</evidence>
<dbReference type="Proteomes" id="UP000053647">
    <property type="component" value="Unassembled WGS sequence"/>
</dbReference>
<dbReference type="HOGENOM" id="CLU_025895_3_1_1"/>
<evidence type="ECO:0000313" key="3">
    <source>
        <dbReference type="EMBL" id="KIJ07793.1"/>
    </source>
</evidence>
<protein>
    <submittedName>
        <fullName evidence="3">Unplaced genomic scaffold PAXINscaffold_462, whole genome shotgun sequence</fullName>
    </submittedName>
</protein>
<sequence length="223" mass="24732">MAMAGVLVKEPESQLQSQMALLLRQSTTMVERTNANMLFANFNQDYSCISVGTRKGYSITNCDPFGRLYTKEMLSCTSHIALVGAVHQPHSSPRKLQIVNTKHQSMICELLFPSSILAVKMNRKTLVVILETEIYIYDISNMHLLHVMETAPNPEAICAPNAENSYLTYPSPVSFLQYLPLHPYTAQQPTTGDVLLFSTTTLSLTNIIRAHKSPLSALAISPS</sequence>
<keyword evidence="2" id="KW-0677">Repeat</keyword>
<dbReference type="PANTHER" id="PTHR11227">
    <property type="entry name" value="WD-REPEAT PROTEIN INTERACTING WITH PHOSPHOINOSIDES WIPI -RELATED"/>
    <property type="match status" value="1"/>
</dbReference>
<reference evidence="4" key="2">
    <citation type="submission" date="2015-01" db="EMBL/GenBank/DDBJ databases">
        <title>Evolutionary Origins and Diversification of the Mycorrhizal Mutualists.</title>
        <authorList>
            <consortium name="DOE Joint Genome Institute"/>
            <consortium name="Mycorrhizal Genomics Consortium"/>
            <person name="Kohler A."/>
            <person name="Kuo A."/>
            <person name="Nagy L.G."/>
            <person name="Floudas D."/>
            <person name="Copeland A."/>
            <person name="Barry K.W."/>
            <person name="Cichocki N."/>
            <person name="Veneault-Fourrey C."/>
            <person name="LaButti K."/>
            <person name="Lindquist E.A."/>
            <person name="Lipzen A."/>
            <person name="Lundell T."/>
            <person name="Morin E."/>
            <person name="Murat C."/>
            <person name="Riley R."/>
            <person name="Ohm R."/>
            <person name="Sun H."/>
            <person name="Tunlid A."/>
            <person name="Henrissat B."/>
            <person name="Grigoriev I.V."/>
            <person name="Hibbett D.S."/>
            <person name="Martin F."/>
        </authorList>
    </citation>
    <scope>NUCLEOTIDE SEQUENCE [LARGE SCALE GENOMIC DNA]</scope>
    <source>
        <strain evidence="4">ATCC 200175</strain>
    </source>
</reference>
<organism evidence="3 4">
    <name type="scientific">Paxillus involutus ATCC 200175</name>
    <dbReference type="NCBI Taxonomy" id="664439"/>
    <lineage>
        <taxon>Eukaryota</taxon>
        <taxon>Fungi</taxon>
        <taxon>Dikarya</taxon>
        <taxon>Basidiomycota</taxon>
        <taxon>Agaricomycotina</taxon>
        <taxon>Agaricomycetes</taxon>
        <taxon>Agaricomycetidae</taxon>
        <taxon>Boletales</taxon>
        <taxon>Paxilineae</taxon>
        <taxon>Paxillaceae</taxon>
        <taxon>Paxillus</taxon>
    </lineage>
</organism>
<dbReference type="SUPFAM" id="SSF50978">
    <property type="entry name" value="WD40 repeat-like"/>
    <property type="match status" value="1"/>
</dbReference>
<evidence type="ECO:0000313" key="4">
    <source>
        <dbReference type="Proteomes" id="UP000053647"/>
    </source>
</evidence>
<accession>A0A0C9T9M5</accession>
<keyword evidence="1" id="KW-0853">WD repeat</keyword>
<dbReference type="EMBL" id="KN819784">
    <property type="protein sequence ID" value="KIJ07793.1"/>
    <property type="molecule type" value="Genomic_DNA"/>
</dbReference>
<keyword evidence="4" id="KW-1185">Reference proteome</keyword>
<evidence type="ECO:0000256" key="1">
    <source>
        <dbReference type="ARBA" id="ARBA00022574"/>
    </source>
</evidence>
<dbReference type="OrthoDB" id="1667587at2759"/>